<organism evidence="7 8">
    <name type="scientific">Sphingobacterium zeae</name>
    <dbReference type="NCBI Taxonomy" id="1776859"/>
    <lineage>
        <taxon>Bacteria</taxon>
        <taxon>Pseudomonadati</taxon>
        <taxon>Bacteroidota</taxon>
        <taxon>Sphingobacteriia</taxon>
        <taxon>Sphingobacteriales</taxon>
        <taxon>Sphingobacteriaceae</taxon>
        <taxon>Sphingobacterium</taxon>
    </lineage>
</organism>
<dbReference type="Proteomes" id="UP001244640">
    <property type="component" value="Unassembled WGS sequence"/>
</dbReference>
<dbReference type="SUPFAM" id="SSF88946">
    <property type="entry name" value="Sigma2 domain of RNA polymerase sigma factors"/>
    <property type="match status" value="1"/>
</dbReference>
<dbReference type="InterPro" id="IPR013249">
    <property type="entry name" value="RNA_pol_sigma70_r4_t2"/>
</dbReference>
<keyword evidence="4" id="KW-0804">Transcription</keyword>
<evidence type="ECO:0000313" key="7">
    <source>
        <dbReference type="EMBL" id="MDQ1150361.1"/>
    </source>
</evidence>
<evidence type="ECO:0000256" key="3">
    <source>
        <dbReference type="ARBA" id="ARBA00023082"/>
    </source>
</evidence>
<dbReference type="InterPro" id="IPR007627">
    <property type="entry name" value="RNA_pol_sigma70_r2"/>
</dbReference>
<evidence type="ECO:0000259" key="5">
    <source>
        <dbReference type="Pfam" id="PF04542"/>
    </source>
</evidence>
<evidence type="ECO:0000313" key="8">
    <source>
        <dbReference type="Proteomes" id="UP001244640"/>
    </source>
</evidence>
<dbReference type="InterPro" id="IPR013325">
    <property type="entry name" value="RNA_pol_sigma_r2"/>
</dbReference>
<dbReference type="InterPro" id="IPR014284">
    <property type="entry name" value="RNA_pol_sigma-70_dom"/>
</dbReference>
<keyword evidence="8" id="KW-1185">Reference proteome</keyword>
<comment type="caution">
    <text evidence="7">The sequence shown here is derived from an EMBL/GenBank/DDBJ whole genome shotgun (WGS) entry which is preliminary data.</text>
</comment>
<proteinExistence type="inferred from homology"/>
<name>A0ABU0U5W7_9SPHI</name>
<keyword evidence="3" id="KW-0731">Sigma factor</keyword>
<sequence>MIFIEKSLNLCHFTITNLSVDLKTISITGEEDLLQKLRRGDRKAFKELYDLYHRRLTLKLVYLLKSEELAQDVLQDIFVKIWEIRETIDPSGNFGGLLYKMAANLAKNVFRKSIYDQLMRSEFAKNDSYSPFEDLDDASNAKTILNIALDRLTPRQREVYCLHKIEGLSYREISKLLSISDSAINHHIQQANKLLKEILKTDRLSIMLLISFFDSF</sequence>
<comment type="similarity">
    <text evidence="1">Belongs to the sigma-70 factor family. ECF subfamily.</text>
</comment>
<dbReference type="Gene3D" id="1.10.1740.10">
    <property type="match status" value="1"/>
</dbReference>
<gene>
    <name evidence="7" type="ORF">QE382_002345</name>
</gene>
<dbReference type="Pfam" id="PF04542">
    <property type="entry name" value="Sigma70_r2"/>
    <property type="match status" value="1"/>
</dbReference>
<evidence type="ECO:0000256" key="1">
    <source>
        <dbReference type="ARBA" id="ARBA00010641"/>
    </source>
</evidence>
<keyword evidence="2" id="KW-0805">Transcription regulation</keyword>
<dbReference type="EMBL" id="JAUTBA010000001">
    <property type="protein sequence ID" value="MDQ1150361.1"/>
    <property type="molecule type" value="Genomic_DNA"/>
</dbReference>
<dbReference type="InterPro" id="IPR036388">
    <property type="entry name" value="WH-like_DNA-bd_sf"/>
</dbReference>
<protein>
    <submittedName>
        <fullName evidence="7">RNA polymerase sigma factor (Sigma-70 family)</fullName>
    </submittedName>
</protein>
<accession>A0ABU0U5W7</accession>
<dbReference type="InterPro" id="IPR013324">
    <property type="entry name" value="RNA_pol_sigma_r3/r4-like"/>
</dbReference>
<feature type="domain" description="RNA polymerase sigma-70 region 2" evidence="5">
    <location>
        <begin position="48"/>
        <end position="112"/>
    </location>
</feature>
<dbReference type="Pfam" id="PF08281">
    <property type="entry name" value="Sigma70_r4_2"/>
    <property type="match status" value="1"/>
</dbReference>
<evidence type="ECO:0000256" key="4">
    <source>
        <dbReference type="ARBA" id="ARBA00023163"/>
    </source>
</evidence>
<dbReference type="Gene3D" id="1.10.10.10">
    <property type="entry name" value="Winged helix-like DNA-binding domain superfamily/Winged helix DNA-binding domain"/>
    <property type="match status" value="1"/>
</dbReference>
<evidence type="ECO:0000259" key="6">
    <source>
        <dbReference type="Pfam" id="PF08281"/>
    </source>
</evidence>
<feature type="domain" description="RNA polymerase sigma factor 70 region 4 type 2" evidence="6">
    <location>
        <begin position="148"/>
        <end position="192"/>
    </location>
</feature>
<dbReference type="PANTHER" id="PTHR43133">
    <property type="entry name" value="RNA POLYMERASE ECF-TYPE SIGMA FACTO"/>
    <property type="match status" value="1"/>
</dbReference>
<evidence type="ECO:0000256" key="2">
    <source>
        <dbReference type="ARBA" id="ARBA00023015"/>
    </source>
</evidence>
<dbReference type="InterPro" id="IPR039425">
    <property type="entry name" value="RNA_pol_sigma-70-like"/>
</dbReference>
<reference evidence="7 8" key="1">
    <citation type="submission" date="2023-07" db="EMBL/GenBank/DDBJ databases">
        <title>Functional and genomic diversity of the sorghum phyllosphere microbiome.</title>
        <authorList>
            <person name="Shade A."/>
        </authorList>
    </citation>
    <scope>NUCLEOTIDE SEQUENCE [LARGE SCALE GENOMIC DNA]</scope>
    <source>
        <strain evidence="7 8">SORGH_AS_0892</strain>
    </source>
</reference>
<dbReference type="CDD" id="cd06171">
    <property type="entry name" value="Sigma70_r4"/>
    <property type="match status" value="1"/>
</dbReference>
<dbReference type="SUPFAM" id="SSF88659">
    <property type="entry name" value="Sigma3 and sigma4 domains of RNA polymerase sigma factors"/>
    <property type="match status" value="1"/>
</dbReference>
<dbReference type="PANTHER" id="PTHR43133:SF46">
    <property type="entry name" value="RNA POLYMERASE SIGMA-70 FACTOR ECF SUBFAMILY"/>
    <property type="match status" value="1"/>
</dbReference>
<dbReference type="NCBIfam" id="TIGR02937">
    <property type="entry name" value="sigma70-ECF"/>
    <property type="match status" value="1"/>
</dbReference>